<evidence type="ECO:0000256" key="3">
    <source>
        <dbReference type="ARBA" id="ARBA00022630"/>
    </source>
</evidence>
<dbReference type="EC" id="1.14.14.17" evidence="8"/>
<keyword evidence="4 8" id="KW-0274">FAD</keyword>
<comment type="subcellular location">
    <subcellularLocation>
        <location evidence="8">Endoplasmic reticulum membrane</location>
        <topology evidence="8">Multi-pass membrane protein</topology>
    </subcellularLocation>
    <subcellularLocation>
        <location evidence="2">Microsome membrane</location>
    </subcellularLocation>
</comment>
<evidence type="ECO:0000256" key="6">
    <source>
        <dbReference type="ARBA" id="ARBA00023002"/>
    </source>
</evidence>
<dbReference type="PANTHER" id="PTHR10835">
    <property type="entry name" value="SQUALENE MONOOXYGENASE"/>
    <property type="match status" value="1"/>
</dbReference>
<feature type="domain" description="Squalene epoxidase" evidence="10">
    <location>
        <begin position="145"/>
        <end position="189"/>
    </location>
</feature>
<dbReference type="EMBL" id="ML122276">
    <property type="protein sequence ID" value="RPD58168.1"/>
    <property type="molecule type" value="Genomic_DNA"/>
</dbReference>
<dbReference type="InterPro" id="IPR013698">
    <property type="entry name" value="Squalene_epoxidase"/>
</dbReference>
<sequence length="227" mass="24413">MNPPSPSPHGTDLNLQDPPPYRPPSGLFILPAAVPELQFLAEHSREPPRRLRSPTTHESRVRPRGSPTSDEDDESGAERATGEQLPPVPVPAAGLPDPCYALAKAKEAKCVEVVEATVSEFIECPLLGVRATRKEEGAIEREAFFADLTVVADGCFSNFRSQVMGKAAIQPVLKNHFVGLGLEDAQLPILTYGTNGDACGEVWAGSVVPDWYARHAGIGGREETRAL</sequence>
<proteinExistence type="inferred from homology"/>
<feature type="region of interest" description="Disordered" evidence="9">
    <location>
        <begin position="39"/>
        <end position="91"/>
    </location>
</feature>
<feature type="region of interest" description="Disordered" evidence="9">
    <location>
        <begin position="1"/>
        <end position="27"/>
    </location>
</feature>
<dbReference type="InterPro" id="IPR040125">
    <property type="entry name" value="Squalene_monox"/>
</dbReference>
<comment type="catalytic activity">
    <reaction evidence="8">
        <text>squalene + reduced [NADPH--hemoprotein reductase] + O2 = (S)-2,3-epoxysqualene + oxidized [NADPH--hemoprotein reductase] + H2O + H(+)</text>
        <dbReference type="Rhea" id="RHEA:25282"/>
        <dbReference type="Rhea" id="RHEA-COMP:11964"/>
        <dbReference type="Rhea" id="RHEA-COMP:11965"/>
        <dbReference type="ChEBI" id="CHEBI:15377"/>
        <dbReference type="ChEBI" id="CHEBI:15378"/>
        <dbReference type="ChEBI" id="CHEBI:15379"/>
        <dbReference type="ChEBI" id="CHEBI:15440"/>
        <dbReference type="ChEBI" id="CHEBI:15441"/>
        <dbReference type="ChEBI" id="CHEBI:57618"/>
        <dbReference type="ChEBI" id="CHEBI:58210"/>
        <dbReference type="EC" id="1.14.14.17"/>
    </reaction>
</comment>
<keyword evidence="8" id="KW-0256">Endoplasmic reticulum</keyword>
<evidence type="ECO:0000256" key="7">
    <source>
        <dbReference type="ARBA" id="ARBA00023136"/>
    </source>
</evidence>
<organism evidence="11 12">
    <name type="scientific">Lentinus tigrinus ALCF2SS1-6</name>
    <dbReference type="NCBI Taxonomy" id="1328759"/>
    <lineage>
        <taxon>Eukaryota</taxon>
        <taxon>Fungi</taxon>
        <taxon>Dikarya</taxon>
        <taxon>Basidiomycota</taxon>
        <taxon>Agaricomycotina</taxon>
        <taxon>Agaricomycetes</taxon>
        <taxon>Polyporales</taxon>
        <taxon>Polyporaceae</taxon>
        <taxon>Lentinus</taxon>
    </lineage>
</organism>
<evidence type="ECO:0000259" key="10">
    <source>
        <dbReference type="Pfam" id="PF08491"/>
    </source>
</evidence>
<name>A0A5C2S3T2_9APHY</name>
<dbReference type="AlphaFoldDB" id="A0A5C2S3T2"/>
<dbReference type="Pfam" id="PF08491">
    <property type="entry name" value="SE"/>
    <property type="match status" value="1"/>
</dbReference>
<evidence type="ECO:0000256" key="5">
    <source>
        <dbReference type="ARBA" id="ARBA00022848"/>
    </source>
</evidence>
<dbReference type="GO" id="GO:0005789">
    <property type="term" value="C:endoplasmic reticulum membrane"/>
    <property type="evidence" value="ECO:0007669"/>
    <property type="project" value="UniProtKB-SubCell"/>
</dbReference>
<dbReference type="OrthoDB" id="1678617at2759"/>
<comment type="cofactor">
    <cofactor evidence="1 8">
        <name>FAD</name>
        <dbReference type="ChEBI" id="CHEBI:57692"/>
    </cofactor>
</comment>
<dbReference type="STRING" id="1328759.A0A5C2S3T2"/>
<dbReference type="GO" id="GO:0004506">
    <property type="term" value="F:squalene monooxygenase activity"/>
    <property type="evidence" value="ECO:0007669"/>
    <property type="project" value="UniProtKB-UniRule"/>
</dbReference>
<keyword evidence="7" id="KW-0472">Membrane</keyword>
<dbReference type="GO" id="GO:0006696">
    <property type="term" value="P:ergosterol biosynthetic process"/>
    <property type="evidence" value="ECO:0007669"/>
    <property type="project" value="TreeGrafter"/>
</dbReference>
<evidence type="ECO:0000256" key="9">
    <source>
        <dbReference type="SAM" id="MobiDB-lite"/>
    </source>
</evidence>
<evidence type="ECO:0000256" key="1">
    <source>
        <dbReference type="ARBA" id="ARBA00001974"/>
    </source>
</evidence>
<comment type="function">
    <text evidence="8">Catalyzes the stereospecific oxidation of squalene to (S)-2,3-epoxysqualene, and is considered to be a rate-limiting enzyme in steroid biosynthesis.</text>
</comment>
<dbReference type="Proteomes" id="UP000313359">
    <property type="component" value="Unassembled WGS sequence"/>
</dbReference>
<keyword evidence="3 8" id="KW-0285">Flavoprotein</keyword>
<evidence type="ECO:0000256" key="2">
    <source>
        <dbReference type="ARBA" id="ARBA00004524"/>
    </source>
</evidence>
<accession>A0A5C2S3T2</accession>
<evidence type="ECO:0000313" key="11">
    <source>
        <dbReference type="EMBL" id="RPD58168.1"/>
    </source>
</evidence>
<evidence type="ECO:0000256" key="8">
    <source>
        <dbReference type="RuleBase" id="RU367121"/>
    </source>
</evidence>
<keyword evidence="12" id="KW-1185">Reference proteome</keyword>
<dbReference type="UniPathway" id="UPA00767">
    <property type="reaction ID" value="UER00752"/>
</dbReference>
<dbReference type="PANTHER" id="PTHR10835:SF0">
    <property type="entry name" value="SQUALENE MONOOXYGENASE"/>
    <property type="match status" value="1"/>
</dbReference>
<keyword evidence="6 8" id="KW-0560">Oxidoreductase</keyword>
<gene>
    <name evidence="11" type="ORF">L227DRAFT_612944</name>
</gene>
<protein>
    <recommendedName>
        <fullName evidence="8">Squalene monooxygenase</fullName>
        <ecNumber evidence="8">1.14.14.17</ecNumber>
    </recommendedName>
</protein>
<reference evidence="11" key="1">
    <citation type="journal article" date="2018" name="Genome Biol. Evol.">
        <title>Genomics and development of Lentinus tigrinus, a white-rot wood-decaying mushroom with dimorphic fruiting bodies.</title>
        <authorList>
            <person name="Wu B."/>
            <person name="Xu Z."/>
            <person name="Knudson A."/>
            <person name="Carlson A."/>
            <person name="Chen N."/>
            <person name="Kovaka S."/>
            <person name="LaButti K."/>
            <person name="Lipzen A."/>
            <person name="Pennachio C."/>
            <person name="Riley R."/>
            <person name="Schakwitz W."/>
            <person name="Umezawa K."/>
            <person name="Ohm R.A."/>
            <person name="Grigoriev I.V."/>
            <person name="Nagy L.G."/>
            <person name="Gibbons J."/>
            <person name="Hibbett D."/>
        </authorList>
    </citation>
    <scope>NUCLEOTIDE SEQUENCE [LARGE SCALE GENOMIC DNA]</scope>
    <source>
        <strain evidence="11">ALCF2SS1-6</strain>
    </source>
</reference>
<feature type="compositionally biased region" description="Basic and acidic residues" evidence="9">
    <location>
        <begin position="42"/>
        <end position="61"/>
    </location>
</feature>
<dbReference type="GO" id="GO:0050660">
    <property type="term" value="F:flavin adenine dinucleotide binding"/>
    <property type="evidence" value="ECO:0007669"/>
    <property type="project" value="UniProtKB-UniRule"/>
</dbReference>
<evidence type="ECO:0000256" key="4">
    <source>
        <dbReference type="ARBA" id="ARBA00022827"/>
    </source>
</evidence>
<comment type="similarity">
    <text evidence="8">Belongs to the squalene monooxygenase family.</text>
</comment>
<keyword evidence="5" id="KW-0492">Microsome</keyword>
<evidence type="ECO:0000313" key="12">
    <source>
        <dbReference type="Proteomes" id="UP000313359"/>
    </source>
</evidence>